<dbReference type="Pfam" id="PF01223">
    <property type="entry name" value="Endonuclease_NS"/>
    <property type="match status" value="1"/>
</dbReference>
<comment type="caution">
    <text evidence="5">The sequence shown here is derived from an EMBL/GenBank/DDBJ whole genome shotgun (WGS) entry which is preliminary data.</text>
</comment>
<dbReference type="EMBL" id="JABBGC010000001">
    <property type="protein sequence ID" value="NML38818.1"/>
    <property type="molecule type" value="Genomic_DNA"/>
</dbReference>
<dbReference type="InterPro" id="IPR040255">
    <property type="entry name" value="Non-specific_endonuclease"/>
</dbReference>
<organism evidence="5 6">
    <name type="scientific">Chitinophaga fulva</name>
    <dbReference type="NCBI Taxonomy" id="2728842"/>
    <lineage>
        <taxon>Bacteria</taxon>
        <taxon>Pseudomonadati</taxon>
        <taxon>Bacteroidota</taxon>
        <taxon>Chitinophagia</taxon>
        <taxon>Chitinophagales</taxon>
        <taxon>Chitinophagaceae</taxon>
        <taxon>Chitinophaga</taxon>
    </lineage>
</organism>
<dbReference type="Gene3D" id="3.40.570.10">
    <property type="entry name" value="Extracellular Endonuclease, subunit A"/>
    <property type="match status" value="1"/>
</dbReference>
<dbReference type="PANTHER" id="PTHR13966:SF5">
    <property type="entry name" value="ENDONUCLEASE G, MITOCHONDRIAL"/>
    <property type="match status" value="1"/>
</dbReference>
<dbReference type="CDD" id="cd00091">
    <property type="entry name" value="NUC"/>
    <property type="match status" value="1"/>
</dbReference>
<evidence type="ECO:0000259" key="4">
    <source>
        <dbReference type="SMART" id="SM00892"/>
    </source>
</evidence>
<feature type="active site" description="Proton acceptor" evidence="1">
    <location>
        <position position="291"/>
    </location>
</feature>
<dbReference type="GO" id="GO:0003676">
    <property type="term" value="F:nucleic acid binding"/>
    <property type="evidence" value="ECO:0007669"/>
    <property type="project" value="InterPro"/>
</dbReference>
<dbReference type="GO" id="GO:0004519">
    <property type="term" value="F:endonuclease activity"/>
    <property type="evidence" value="ECO:0007669"/>
    <property type="project" value="UniProtKB-KW"/>
</dbReference>
<dbReference type="InterPro" id="IPR044929">
    <property type="entry name" value="DNA/RNA_non-sp_Endonuclease_sf"/>
</dbReference>
<keyword evidence="5" id="KW-0255">Endonuclease</keyword>
<evidence type="ECO:0000313" key="5">
    <source>
        <dbReference type="EMBL" id="NML38818.1"/>
    </source>
</evidence>
<dbReference type="InterPro" id="IPR001604">
    <property type="entry name" value="Endo_G_ENPP1-like_dom"/>
</dbReference>
<feature type="domain" description="ENPP1-3/EXOG-like endonuclease/phosphodiesterase" evidence="3">
    <location>
        <begin position="229"/>
        <end position="439"/>
    </location>
</feature>
<dbReference type="SUPFAM" id="SSF54060">
    <property type="entry name" value="His-Me finger endonucleases"/>
    <property type="match status" value="1"/>
</dbReference>
<evidence type="ECO:0000259" key="3">
    <source>
        <dbReference type="SMART" id="SM00477"/>
    </source>
</evidence>
<dbReference type="InterPro" id="IPR020821">
    <property type="entry name" value="ENPP1-3/EXOG-like_nuc-like"/>
</dbReference>
<proteinExistence type="predicted"/>
<dbReference type="GO" id="GO:0016787">
    <property type="term" value="F:hydrolase activity"/>
    <property type="evidence" value="ECO:0007669"/>
    <property type="project" value="InterPro"/>
</dbReference>
<sequence>MKQFIRHCMIICLGGLLFSACKKEADIQPQEIEKPRSAVTESVVILNEDFESGSKTAYAIGNVTLSSGSWTLDDALIGNLAADLKNGAKSVRIRNTGSITTNFSSTSTAGTVTVSVKHGTYGSDAYSSWQLWTSADNGATWTQQGNTITTSGSLQTATFSFQSTGNLRISIRKTSGSTNRINIDDVTITAGSTGGGGGTNPGDDNNLLLGNPSNALADVSSENNYLMVKTYYTLSYSRGRGTPNWVSWHIQSADLGSISRTNDFRADTDLPAGWYQVQNSSYSGSGFDRGHNCPSADRTATADANSATFLMSNMMPQAPNNNQRTWANLENYTRDLVKAGNEVFVICGSYGQGGTGSLGGVTTTIDNGHVTVPANIWKVVVVIPDGSNDLNRITGNTRVIAINTPNRNDINTDWTQYKTTVRDIESATGYNLLSNLRPSLQDSLETRIDP</sequence>
<evidence type="ECO:0000256" key="2">
    <source>
        <dbReference type="PIRSR" id="PIRSR640255-2"/>
    </source>
</evidence>
<keyword evidence="2" id="KW-0479">Metal-binding</keyword>
<dbReference type="GO" id="GO:0046872">
    <property type="term" value="F:metal ion binding"/>
    <property type="evidence" value="ECO:0007669"/>
    <property type="project" value="UniProtKB-KW"/>
</dbReference>
<feature type="binding site" evidence="2">
    <location>
        <position position="322"/>
    </location>
    <ligand>
        <name>Mg(2+)</name>
        <dbReference type="ChEBI" id="CHEBI:18420"/>
        <note>catalytic</note>
    </ligand>
</feature>
<accession>A0A848GSN3</accession>
<evidence type="ECO:0000256" key="1">
    <source>
        <dbReference type="PIRSR" id="PIRSR640255-1"/>
    </source>
</evidence>
<keyword evidence="5" id="KW-0378">Hydrolase</keyword>
<keyword evidence="6" id="KW-1185">Reference proteome</keyword>
<dbReference type="InterPro" id="IPR044925">
    <property type="entry name" value="His-Me_finger_sf"/>
</dbReference>
<dbReference type="Proteomes" id="UP000583266">
    <property type="component" value="Unassembled WGS sequence"/>
</dbReference>
<feature type="domain" description="DNA/RNA non-specific endonuclease/pyrophosphatase/phosphodiesterase" evidence="4">
    <location>
        <begin position="228"/>
        <end position="439"/>
    </location>
</feature>
<dbReference type="PROSITE" id="PS51257">
    <property type="entry name" value="PROKAR_LIPOPROTEIN"/>
    <property type="match status" value="1"/>
</dbReference>
<dbReference type="AlphaFoldDB" id="A0A848GSN3"/>
<keyword evidence="5" id="KW-0540">Nuclease</keyword>
<dbReference type="RefSeq" id="WP_169225786.1">
    <property type="nucleotide sequence ID" value="NZ_JABBGC010000001.1"/>
</dbReference>
<gene>
    <name evidence="5" type="ORF">HHL17_16545</name>
</gene>
<dbReference type="SMART" id="SM00477">
    <property type="entry name" value="NUC"/>
    <property type="match status" value="1"/>
</dbReference>
<dbReference type="SMART" id="SM00892">
    <property type="entry name" value="Endonuclease_NS"/>
    <property type="match status" value="1"/>
</dbReference>
<evidence type="ECO:0000313" key="6">
    <source>
        <dbReference type="Proteomes" id="UP000583266"/>
    </source>
</evidence>
<dbReference type="Gene3D" id="2.60.120.260">
    <property type="entry name" value="Galactose-binding domain-like"/>
    <property type="match status" value="1"/>
</dbReference>
<dbReference type="PANTHER" id="PTHR13966">
    <property type="entry name" value="ENDONUCLEASE RELATED"/>
    <property type="match status" value="1"/>
</dbReference>
<protein>
    <submittedName>
        <fullName evidence="5">DNA/RNA non-specific endonuclease</fullName>
    </submittedName>
</protein>
<name>A0A848GSN3_9BACT</name>
<reference evidence="5 6" key="1">
    <citation type="submission" date="2020-04" db="EMBL/GenBank/DDBJ databases">
        <title>Chitinophaga sp. G-6-1-13 sp. nov., isolated from soil.</title>
        <authorList>
            <person name="Dahal R.H."/>
            <person name="Chaudhary D.K."/>
        </authorList>
    </citation>
    <scope>NUCLEOTIDE SEQUENCE [LARGE SCALE GENOMIC DNA]</scope>
    <source>
        <strain evidence="5 6">G-6-1-13</strain>
    </source>
</reference>